<keyword evidence="10" id="KW-0675">Receptor</keyword>
<feature type="compositionally biased region" description="Basic and acidic residues" evidence="12">
    <location>
        <begin position="885"/>
        <end position="896"/>
    </location>
</feature>
<dbReference type="SMART" id="SM00365">
    <property type="entry name" value="LRR_SD22"/>
    <property type="match status" value="7"/>
</dbReference>
<proteinExistence type="inferred from homology"/>
<evidence type="ECO:0000313" key="18">
    <source>
        <dbReference type="Proteomes" id="UP000237105"/>
    </source>
</evidence>
<keyword evidence="18" id="KW-1185">Reference proteome</keyword>
<evidence type="ECO:0000256" key="2">
    <source>
        <dbReference type="ARBA" id="ARBA00009592"/>
    </source>
</evidence>
<dbReference type="InterPro" id="IPR032675">
    <property type="entry name" value="LRR_dom_sf"/>
</dbReference>
<dbReference type="FunFam" id="3.80.10.10:FF:000383">
    <property type="entry name" value="Leucine-rich repeat receptor protein kinase EMS1"/>
    <property type="match status" value="1"/>
</dbReference>
<evidence type="ECO:0000256" key="7">
    <source>
        <dbReference type="ARBA" id="ARBA00022737"/>
    </source>
</evidence>
<dbReference type="SUPFAM" id="SSF52058">
    <property type="entry name" value="L domain-like"/>
    <property type="match status" value="1"/>
</dbReference>
<feature type="domain" description="Leucine-rich repeat-containing N-terminal plant-type" evidence="15">
    <location>
        <begin position="38"/>
        <end position="77"/>
    </location>
</feature>
<dbReference type="FunFam" id="3.80.10.10:FF:000111">
    <property type="entry name" value="LRR receptor-like serine/threonine-protein kinase ERECTA"/>
    <property type="match status" value="1"/>
</dbReference>
<evidence type="ECO:0000256" key="11">
    <source>
        <dbReference type="ARBA" id="ARBA00023180"/>
    </source>
</evidence>
<dbReference type="InterPro" id="IPR055414">
    <property type="entry name" value="LRR_R13L4/SHOC2-like"/>
</dbReference>
<evidence type="ECO:0000256" key="8">
    <source>
        <dbReference type="ARBA" id="ARBA00022989"/>
    </source>
</evidence>
<dbReference type="InterPro" id="IPR003591">
    <property type="entry name" value="Leu-rich_rpt_typical-subtyp"/>
</dbReference>
<sequence length="971" mass="108730">MALFLNPVTIICLVFLAETTVIGCFGNGDHSHVLCIEREKQALLSLKQDFVDRSNKLMSWNVSEEEDCCKWERVVCSNITGHVFELRLNNGFLEGKISPSLLNLTHLTHLDLSSNNFGGISIPNFMGSLVSLRYLNLTRGGFMGMVPYQLGNLSGLHHLGLGVSSFHRLYVENLHWLSGLSSLENLDMTSVNLSKASQHWFLAINTLPSLIELRLSSCGLRHIQFPSHLNLTSLEVLALSDNHFEDPIPSAVQNLTSIISLDLSSNALFQGKIPRSIGNLCNLEAIDLSNNEYSGEISYALESLLGCLSNRLQSLRLDGDNNFGKCFTGQIPDEIGEFKNLVYLSFYGHKIYGPIPMSIGKLSALKSLNIADNQLNGSLPESIGSLSNLEYLYLYKNKLKGSLPKSFGSLSNLEVLEIYSNNLEGPVSEVHFANLTNLREIIAYDNQLSLKVSTYWVPPFHLHNIELASWNLGPQFPMWLKSQENFSTLDLSNTRISDAIPNWFWNLSTNGSIDLSQNQIYGEIPFLHAAPSHSFREIILYSNKFNGSLPRISSAIGVLDLSNNSFSGNIFRFFCDHPIGDEKRMYILNLKDNLLSGEFPSCWKYWPSLGLLDLNNNNVTGEIPRSMGSLQNLWSLNLRNNSLTGKIPESLKTCPSLYRLDLSLNEFVGTIPRWIGTFLELEFLGLRSNKLIGHIPAELCAVTTLKILDFADNMLSGTIPKCFGNFTAMTTRPYSGPIVYSFNRGARPTQNVVLVIKGRERQFDTIMYLVTYLDLSSNKLSGEIPSELAILEGLQSLNLSGNSLRGSIPNKIGNMIRLESLDLSRNQLSGKIPPSISNLTFLSYLNLSYNNLSGQIPTSTQLQSLDASAFIGNQLCGPPLGNSCKEGEKTTTHRGDEDGEGEREEEEEEGEREEYWFHLGIAVGFGVGFLGVIAPLLFCRIWRHAYFWFFHDYLWYKILDCFIKFRYILHN</sequence>
<feature type="compositionally biased region" description="Acidic residues" evidence="12">
    <location>
        <begin position="897"/>
        <end position="909"/>
    </location>
</feature>
<keyword evidence="9 13" id="KW-0472">Membrane</keyword>
<dbReference type="PRINTS" id="PR00019">
    <property type="entry name" value="LEURICHRPT"/>
</dbReference>
<evidence type="ECO:0000256" key="6">
    <source>
        <dbReference type="ARBA" id="ARBA00022729"/>
    </source>
</evidence>
<evidence type="ECO:0000256" key="10">
    <source>
        <dbReference type="ARBA" id="ARBA00023170"/>
    </source>
</evidence>
<accession>A0A2P5CBX2</accession>
<keyword evidence="7" id="KW-0677">Repeat</keyword>
<dbReference type="FunFam" id="3.80.10.10:FF:000095">
    <property type="entry name" value="LRR receptor-like serine/threonine-protein kinase GSO1"/>
    <property type="match status" value="1"/>
</dbReference>
<dbReference type="InterPro" id="IPR013210">
    <property type="entry name" value="LRR_N_plant-typ"/>
</dbReference>
<keyword evidence="8 13" id="KW-1133">Transmembrane helix</keyword>
<dbReference type="EMBL" id="JXTB01000148">
    <property type="protein sequence ID" value="PON58560.1"/>
    <property type="molecule type" value="Genomic_DNA"/>
</dbReference>
<dbReference type="Pfam" id="PF23598">
    <property type="entry name" value="LRR_14"/>
    <property type="match status" value="1"/>
</dbReference>
<comment type="similarity">
    <text evidence="2">Belongs to the RLP family.</text>
</comment>
<evidence type="ECO:0000256" key="3">
    <source>
        <dbReference type="ARBA" id="ARBA00022475"/>
    </source>
</evidence>
<dbReference type="InterPro" id="IPR025875">
    <property type="entry name" value="Leu-rich_rpt_4"/>
</dbReference>
<evidence type="ECO:0000256" key="5">
    <source>
        <dbReference type="ARBA" id="ARBA00022692"/>
    </source>
</evidence>
<gene>
    <name evidence="17" type="ORF">PanWU01x14_165910</name>
</gene>
<feature type="transmembrane region" description="Helical" evidence="13">
    <location>
        <begin position="915"/>
        <end position="938"/>
    </location>
</feature>
<evidence type="ECO:0000256" key="9">
    <source>
        <dbReference type="ARBA" id="ARBA00023136"/>
    </source>
</evidence>
<reference evidence="18" key="1">
    <citation type="submission" date="2016-06" db="EMBL/GenBank/DDBJ databases">
        <title>Parallel loss of symbiosis genes in relatives of nitrogen-fixing non-legume Parasponia.</title>
        <authorList>
            <person name="Van Velzen R."/>
            <person name="Holmer R."/>
            <person name="Bu F."/>
            <person name="Rutten L."/>
            <person name="Van Zeijl A."/>
            <person name="Liu W."/>
            <person name="Santuari L."/>
            <person name="Cao Q."/>
            <person name="Sharma T."/>
            <person name="Shen D."/>
            <person name="Roswanjaya Y."/>
            <person name="Wardhani T."/>
            <person name="Kalhor M.S."/>
            <person name="Jansen J."/>
            <person name="Van den Hoogen J."/>
            <person name="Gungor B."/>
            <person name="Hartog M."/>
            <person name="Hontelez J."/>
            <person name="Verver J."/>
            <person name="Yang W.-C."/>
            <person name="Schijlen E."/>
            <person name="Repin R."/>
            <person name="Schilthuizen M."/>
            <person name="Schranz E."/>
            <person name="Heidstra R."/>
            <person name="Miyata K."/>
            <person name="Fedorova E."/>
            <person name="Kohlen W."/>
            <person name="Bisseling T."/>
            <person name="Smit S."/>
            <person name="Geurts R."/>
        </authorList>
    </citation>
    <scope>NUCLEOTIDE SEQUENCE [LARGE SCALE GENOMIC DNA]</scope>
    <source>
        <strain evidence="18">cv. WU1-14</strain>
    </source>
</reference>
<evidence type="ECO:0000256" key="12">
    <source>
        <dbReference type="SAM" id="MobiDB-lite"/>
    </source>
</evidence>
<dbReference type="SUPFAM" id="SSF52047">
    <property type="entry name" value="RNI-like"/>
    <property type="match status" value="2"/>
</dbReference>
<dbReference type="Pfam" id="PF13516">
    <property type="entry name" value="LRR_6"/>
    <property type="match status" value="1"/>
</dbReference>
<evidence type="ECO:0000259" key="15">
    <source>
        <dbReference type="Pfam" id="PF08263"/>
    </source>
</evidence>
<keyword evidence="11" id="KW-0325">Glycoprotein</keyword>
<comment type="caution">
    <text evidence="17">The sequence shown here is derived from an EMBL/GenBank/DDBJ whole genome shotgun (WGS) entry which is preliminary data.</text>
</comment>
<dbReference type="PANTHER" id="PTHR48063">
    <property type="entry name" value="LRR RECEPTOR-LIKE KINASE"/>
    <property type="match status" value="1"/>
</dbReference>
<dbReference type="AlphaFoldDB" id="A0A2P5CBX2"/>
<keyword evidence="6 14" id="KW-0732">Signal</keyword>
<evidence type="ECO:0000256" key="14">
    <source>
        <dbReference type="SAM" id="SignalP"/>
    </source>
</evidence>
<dbReference type="Gene3D" id="3.80.10.10">
    <property type="entry name" value="Ribonuclease Inhibitor"/>
    <property type="match status" value="3"/>
</dbReference>
<dbReference type="Pfam" id="PF13855">
    <property type="entry name" value="LRR_8"/>
    <property type="match status" value="1"/>
</dbReference>
<dbReference type="Pfam" id="PF00560">
    <property type="entry name" value="LRR_1"/>
    <property type="match status" value="4"/>
</dbReference>
<feature type="domain" description="Disease resistance R13L4/SHOC-2-like LRR" evidence="16">
    <location>
        <begin position="329"/>
        <end position="492"/>
    </location>
</feature>
<dbReference type="Pfam" id="PF12799">
    <property type="entry name" value="LRR_4"/>
    <property type="match status" value="1"/>
</dbReference>
<name>A0A2P5CBX2_PARAD</name>
<dbReference type="OrthoDB" id="1600340at2759"/>
<evidence type="ECO:0000256" key="1">
    <source>
        <dbReference type="ARBA" id="ARBA00004251"/>
    </source>
</evidence>
<evidence type="ECO:0000256" key="13">
    <source>
        <dbReference type="SAM" id="Phobius"/>
    </source>
</evidence>
<dbReference type="InterPro" id="IPR001611">
    <property type="entry name" value="Leu-rich_rpt"/>
</dbReference>
<protein>
    <submittedName>
        <fullName evidence="17">Leucine-rich repeat domain containing protein</fullName>
    </submittedName>
</protein>
<dbReference type="SMART" id="SM00369">
    <property type="entry name" value="LRR_TYP"/>
    <property type="match status" value="10"/>
</dbReference>
<dbReference type="Pfam" id="PF08263">
    <property type="entry name" value="LRRNT_2"/>
    <property type="match status" value="1"/>
</dbReference>
<keyword evidence="3" id="KW-1003">Cell membrane</keyword>
<dbReference type="Proteomes" id="UP000237105">
    <property type="component" value="Unassembled WGS sequence"/>
</dbReference>
<evidence type="ECO:0000256" key="4">
    <source>
        <dbReference type="ARBA" id="ARBA00022614"/>
    </source>
</evidence>
<evidence type="ECO:0000259" key="16">
    <source>
        <dbReference type="Pfam" id="PF23598"/>
    </source>
</evidence>
<dbReference type="PANTHER" id="PTHR48063:SF98">
    <property type="entry name" value="LRR RECEPTOR-LIKE SERINE_THREONINE-PROTEIN KINASE FLS2"/>
    <property type="match status" value="1"/>
</dbReference>
<comment type="subcellular location">
    <subcellularLocation>
        <location evidence="1">Cell membrane</location>
        <topology evidence="1">Single-pass type I membrane protein</topology>
    </subcellularLocation>
</comment>
<keyword evidence="4" id="KW-0433">Leucine-rich repeat</keyword>
<organism evidence="17 18">
    <name type="scientific">Parasponia andersonii</name>
    <name type="common">Sponia andersonii</name>
    <dbReference type="NCBI Taxonomy" id="3476"/>
    <lineage>
        <taxon>Eukaryota</taxon>
        <taxon>Viridiplantae</taxon>
        <taxon>Streptophyta</taxon>
        <taxon>Embryophyta</taxon>
        <taxon>Tracheophyta</taxon>
        <taxon>Spermatophyta</taxon>
        <taxon>Magnoliopsida</taxon>
        <taxon>eudicotyledons</taxon>
        <taxon>Gunneridae</taxon>
        <taxon>Pentapetalae</taxon>
        <taxon>rosids</taxon>
        <taxon>fabids</taxon>
        <taxon>Rosales</taxon>
        <taxon>Cannabaceae</taxon>
        <taxon>Parasponia</taxon>
    </lineage>
</organism>
<dbReference type="GO" id="GO:0005886">
    <property type="term" value="C:plasma membrane"/>
    <property type="evidence" value="ECO:0007669"/>
    <property type="project" value="UniProtKB-SubCell"/>
</dbReference>
<dbReference type="InterPro" id="IPR046956">
    <property type="entry name" value="RLP23-like"/>
</dbReference>
<keyword evidence="5 13" id="KW-0812">Transmembrane</keyword>
<feature type="region of interest" description="Disordered" evidence="12">
    <location>
        <begin position="882"/>
        <end position="909"/>
    </location>
</feature>
<evidence type="ECO:0000313" key="17">
    <source>
        <dbReference type="EMBL" id="PON58560.1"/>
    </source>
</evidence>
<feature type="signal peptide" evidence="14">
    <location>
        <begin position="1"/>
        <end position="19"/>
    </location>
</feature>
<feature type="chain" id="PRO_5015139950" evidence="14">
    <location>
        <begin position="20"/>
        <end position="971"/>
    </location>
</feature>